<dbReference type="AlphaFoldDB" id="A0A7I8DGK2"/>
<evidence type="ECO:0000313" key="2">
    <source>
        <dbReference type="Proteomes" id="UP000593802"/>
    </source>
</evidence>
<dbReference type="RefSeq" id="WP_200756434.1">
    <property type="nucleotide sequence ID" value="NZ_AP023366.1"/>
</dbReference>
<organism evidence="1 2">
    <name type="scientific">Effusibacillus dendaii</name>
    <dbReference type="NCBI Taxonomy" id="2743772"/>
    <lineage>
        <taxon>Bacteria</taxon>
        <taxon>Bacillati</taxon>
        <taxon>Bacillota</taxon>
        <taxon>Bacilli</taxon>
        <taxon>Bacillales</taxon>
        <taxon>Alicyclobacillaceae</taxon>
        <taxon>Effusibacillus</taxon>
    </lineage>
</organism>
<keyword evidence="2" id="KW-1185">Reference proteome</keyword>
<evidence type="ECO:0000313" key="1">
    <source>
        <dbReference type="EMBL" id="BCJ86931.1"/>
    </source>
</evidence>
<dbReference type="Proteomes" id="UP000593802">
    <property type="component" value="Chromosome"/>
</dbReference>
<sequence>MTRTQVKTHRFRIGKKTFIIVKITQMATAKVKRGNALASNAANVQIVKKRKRH</sequence>
<protein>
    <submittedName>
        <fullName evidence="1">Uncharacterized protein</fullName>
    </submittedName>
</protein>
<proteinExistence type="predicted"/>
<reference evidence="1 2" key="1">
    <citation type="submission" date="2020-08" db="EMBL/GenBank/DDBJ databases">
        <title>Complete Genome Sequence of Effusibacillus dendaii Strain skT53, Isolated from Farmland soil.</title>
        <authorList>
            <person name="Konishi T."/>
            <person name="Kawasaki H."/>
        </authorList>
    </citation>
    <scope>NUCLEOTIDE SEQUENCE [LARGE SCALE GENOMIC DNA]</scope>
    <source>
        <strain evidence="2">skT53</strain>
    </source>
</reference>
<gene>
    <name evidence="1" type="ORF">skT53_19160</name>
</gene>
<dbReference type="KEGG" id="eff:skT53_19160"/>
<accession>A0A7I8DGK2</accession>
<dbReference type="EMBL" id="AP023366">
    <property type="protein sequence ID" value="BCJ86931.1"/>
    <property type="molecule type" value="Genomic_DNA"/>
</dbReference>
<name>A0A7I8DGK2_9BACL</name>